<proteinExistence type="predicted"/>
<dbReference type="KEGG" id="njp:NEJAP_0434"/>
<dbReference type="Proteomes" id="UP000595332">
    <property type="component" value="Chromosome"/>
</dbReference>
<sequence>MTHPSIYAGLILMASAALPISASASQLFEQSGDVPQLIELYTSEGCSSCPPADRNLSTLLKDPELWTKRLPVAFHVDYWDYIGWKDTYAQPLFTERQYRLKKAGAINSIYTPGWVVDGKEWRGFFLGQDLPTAPARKGGHLSVNVNDNQQVSINYKGDSNSAPADVTAHLVLMTFDQRSQVTSGENKGKNMLHNFVAVQKEQVQLPAQSVNIPLSKLDISQRQALVVWLTAADSSQPLQATGGWLK</sequence>
<feature type="signal peptide" evidence="1">
    <location>
        <begin position="1"/>
        <end position="24"/>
    </location>
</feature>
<dbReference type="AlphaFoldDB" id="A0A7R6PKZ1"/>
<keyword evidence="1" id="KW-0732">Signal</keyword>
<dbReference type="InterPro" id="IPR010634">
    <property type="entry name" value="DUF1223"/>
</dbReference>
<feature type="chain" id="PRO_5032476632" description="DUF1223 domain-containing protein" evidence="1">
    <location>
        <begin position="25"/>
        <end position="246"/>
    </location>
</feature>
<evidence type="ECO:0000313" key="3">
    <source>
        <dbReference type="Proteomes" id="UP000595332"/>
    </source>
</evidence>
<dbReference type="PANTHER" id="PTHR36057">
    <property type="match status" value="1"/>
</dbReference>
<evidence type="ECO:0008006" key="4">
    <source>
        <dbReference type="Google" id="ProtNLM"/>
    </source>
</evidence>
<keyword evidence="3" id="KW-1185">Reference proteome</keyword>
<dbReference type="RefSeq" id="WP_201349097.1">
    <property type="nucleotide sequence ID" value="NZ_AP014546.1"/>
</dbReference>
<evidence type="ECO:0000313" key="2">
    <source>
        <dbReference type="EMBL" id="BBB28392.1"/>
    </source>
</evidence>
<dbReference type="PANTHER" id="PTHR36057:SF1">
    <property type="entry name" value="LIPOPROTEIN LIPID ATTACHMENT SITE-LIKE PROTEIN, PUTATIVE (DUF1223)-RELATED"/>
    <property type="match status" value="1"/>
</dbReference>
<dbReference type="SUPFAM" id="SSF52833">
    <property type="entry name" value="Thioredoxin-like"/>
    <property type="match status" value="1"/>
</dbReference>
<name>A0A7R6PKZ1_9GAMM</name>
<dbReference type="EMBL" id="AP014546">
    <property type="protein sequence ID" value="BBB28392.1"/>
    <property type="molecule type" value="Genomic_DNA"/>
</dbReference>
<evidence type="ECO:0000256" key="1">
    <source>
        <dbReference type="SAM" id="SignalP"/>
    </source>
</evidence>
<reference evidence="2 3" key="1">
    <citation type="journal article" date="2008" name="Int. J. Syst. Evol. Microbiol.">
        <title>Neptunomonas japonica sp. nov., an Osedax japonicus symbiont-like bacterium isolated from sediment adjacent to sperm whale carcasses off Kagoshima, Japan.</title>
        <authorList>
            <person name="Miyazaki M."/>
            <person name="Nogi Y."/>
            <person name="Fujiwara Y."/>
            <person name="Kawato M."/>
            <person name="Kubokawa K."/>
            <person name="Horikoshi K."/>
        </authorList>
    </citation>
    <scope>NUCLEOTIDE SEQUENCE [LARGE SCALE GENOMIC DNA]</scope>
    <source>
        <strain evidence="2 3">JAMM 1380</strain>
    </source>
</reference>
<organism evidence="2 3">
    <name type="scientific">Neptunomonas japonica JAMM 1380</name>
    <dbReference type="NCBI Taxonomy" id="1441457"/>
    <lineage>
        <taxon>Bacteria</taxon>
        <taxon>Pseudomonadati</taxon>
        <taxon>Pseudomonadota</taxon>
        <taxon>Gammaproteobacteria</taxon>
        <taxon>Oceanospirillales</taxon>
        <taxon>Oceanospirillaceae</taxon>
        <taxon>Neptunomonas</taxon>
    </lineage>
</organism>
<dbReference type="Pfam" id="PF06764">
    <property type="entry name" value="DUF1223"/>
    <property type="match status" value="1"/>
</dbReference>
<protein>
    <recommendedName>
        <fullName evidence="4">DUF1223 domain-containing protein</fullName>
    </recommendedName>
</protein>
<dbReference type="InterPro" id="IPR036249">
    <property type="entry name" value="Thioredoxin-like_sf"/>
</dbReference>
<accession>A0A7R6PKZ1</accession>
<gene>
    <name evidence="2" type="ORF">NEJAP_0434</name>
</gene>